<organism evidence="2 3">
    <name type="scientific">Treponema berlinense</name>
    <dbReference type="NCBI Taxonomy" id="225004"/>
    <lineage>
        <taxon>Bacteria</taxon>
        <taxon>Pseudomonadati</taxon>
        <taxon>Spirochaetota</taxon>
        <taxon>Spirochaetia</taxon>
        <taxon>Spirochaetales</taxon>
        <taxon>Treponemataceae</taxon>
        <taxon>Treponema</taxon>
    </lineage>
</organism>
<evidence type="ECO:0000256" key="1">
    <source>
        <dbReference type="SAM" id="Phobius"/>
    </source>
</evidence>
<accession>A0A1T4LT06</accession>
<gene>
    <name evidence="2" type="ORF">SAMN02745152_00673</name>
</gene>
<dbReference type="EMBL" id="FUXC01000002">
    <property type="protein sequence ID" value="SJZ57843.1"/>
    <property type="molecule type" value="Genomic_DNA"/>
</dbReference>
<feature type="transmembrane region" description="Helical" evidence="1">
    <location>
        <begin position="6"/>
        <end position="26"/>
    </location>
</feature>
<dbReference type="OrthoDB" id="359417at2"/>
<name>A0A1T4LT06_9SPIR</name>
<feature type="transmembrane region" description="Helical" evidence="1">
    <location>
        <begin position="78"/>
        <end position="96"/>
    </location>
</feature>
<feature type="transmembrane region" description="Helical" evidence="1">
    <location>
        <begin position="33"/>
        <end position="58"/>
    </location>
</feature>
<dbReference type="STRING" id="225004.SAMN02745152_00673"/>
<keyword evidence="1" id="KW-0812">Transmembrane</keyword>
<sequence length="201" mass="22770">MPKTLRTVVICIIAEILNFIVTAIFYHGLKIPLFFDTIFTVAVVFYCGLLPALCVSTGYNLINSFLWICNKGVFDPFISAYTVCGILIVFSTWLFARRKDDFKISPAITALYLVLIALLSSLCAIISSGIIDYFHYIYYDVPDMMNPIKSFTKSFVQHRFSLLASCILAQIPISFADRLIATFAGYGVYRLCEHHIERKTI</sequence>
<keyword evidence="3" id="KW-1185">Reference proteome</keyword>
<dbReference type="AlphaFoldDB" id="A0A1T4LT06"/>
<reference evidence="2 3" key="1">
    <citation type="submission" date="2017-02" db="EMBL/GenBank/DDBJ databases">
        <authorList>
            <person name="Peterson S.W."/>
        </authorList>
    </citation>
    <scope>NUCLEOTIDE SEQUENCE [LARGE SCALE GENOMIC DNA]</scope>
    <source>
        <strain evidence="2 3">ATCC BAA-909</strain>
    </source>
</reference>
<dbReference type="Proteomes" id="UP000190395">
    <property type="component" value="Unassembled WGS sequence"/>
</dbReference>
<evidence type="ECO:0000313" key="2">
    <source>
        <dbReference type="EMBL" id="SJZ57843.1"/>
    </source>
</evidence>
<keyword evidence="1" id="KW-1133">Transmembrane helix</keyword>
<evidence type="ECO:0000313" key="3">
    <source>
        <dbReference type="Proteomes" id="UP000190395"/>
    </source>
</evidence>
<dbReference type="GeneID" id="303366939"/>
<feature type="transmembrane region" description="Helical" evidence="1">
    <location>
        <begin position="108"/>
        <end position="136"/>
    </location>
</feature>
<protein>
    <recommendedName>
        <fullName evidence="4">Energy-coupling factor transport system substrate-specific component</fullName>
    </recommendedName>
</protein>
<evidence type="ECO:0008006" key="4">
    <source>
        <dbReference type="Google" id="ProtNLM"/>
    </source>
</evidence>
<dbReference type="RefSeq" id="WP_078930410.1">
    <property type="nucleotide sequence ID" value="NZ_FUXC01000002.1"/>
</dbReference>
<keyword evidence="1" id="KW-0472">Membrane</keyword>
<proteinExistence type="predicted"/>